<evidence type="ECO:0000256" key="3">
    <source>
        <dbReference type="ARBA" id="ARBA00034247"/>
    </source>
</evidence>
<keyword evidence="8" id="KW-1185">Reference proteome</keyword>
<evidence type="ECO:0000256" key="5">
    <source>
        <dbReference type="SAM" id="Phobius"/>
    </source>
</evidence>
<accession>A0A4U1BPQ3</accession>
<dbReference type="OrthoDB" id="9803824at2"/>
<feature type="repeat" description="TPR" evidence="4">
    <location>
        <begin position="117"/>
        <end position="150"/>
    </location>
</feature>
<evidence type="ECO:0000256" key="4">
    <source>
        <dbReference type="PROSITE-ProRule" id="PRU00339"/>
    </source>
</evidence>
<dbReference type="NCBIfam" id="TIGR00254">
    <property type="entry name" value="GGDEF"/>
    <property type="match status" value="1"/>
</dbReference>
<dbReference type="PANTHER" id="PTHR45138">
    <property type="entry name" value="REGULATORY COMPONENTS OF SENSORY TRANSDUCTION SYSTEM"/>
    <property type="match status" value="1"/>
</dbReference>
<evidence type="ECO:0000313" key="7">
    <source>
        <dbReference type="EMBL" id="TKB52795.1"/>
    </source>
</evidence>
<reference evidence="7 8" key="1">
    <citation type="submission" date="2019-04" db="EMBL/GenBank/DDBJ databases">
        <authorList>
            <person name="Hwang J.C."/>
        </authorList>
    </citation>
    <scope>NUCLEOTIDE SEQUENCE [LARGE SCALE GENOMIC DNA]</scope>
    <source>
        <strain evidence="7 8">IMCC35002</strain>
    </source>
</reference>
<comment type="catalytic activity">
    <reaction evidence="3">
        <text>2 GTP = 3',3'-c-di-GMP + 2 diphosphate</text>
        <dbReference type="Rhea" id="RHEA:24898"/>
        <dbReference type="ChEBI" id="CHEBI:33019"/>
        <dbReference type="ChEBI" id="CHEBI:37565"/>
        <dbReference type="ChEBI" id="CHEBI:58805"/>
        <dbReference type="EC" id="2.7.7.65"/>
    </reaction>
</comment>
<dbReference type="InterPro" id="IPR000160">
    <property type="entry name" value="GGDEF_dom"/>
</dbReference>
<feature type="transmembrane region" description="Helical" evidence="5">
    <location>
        <begin position="398"/>
        <end position="421"/>
    </location>
</feature>
<proteinExistence type="predicted"/>
<dbReference type="GO" id="GO:0052621">
    <property type="term" value="F:diguanylate cyclase activity"/>
    <property type="evidence" value="ECO:0007669"/>
    <property type="project" value="UniProtKB-EC"/>
</dbReference>
<name>A0A4U1BPQ3_9GAMM</name>
<dbReference type="InterPro" id="IPR029787">
    <property type="entry name" value="Nucleotide_cyclase"/>
</dbReference>
<dbReference type="Pfam" id="PF00990">
    <property type="entry name" value="GGDEF"/>
    <property type="match status" value="1"/>
</dbReference>
<dbReference type="EC" id="2.7.7.65" evidence="2"/>
<keyword evidence="4" id="KW-0802">TPR repeat</keyword>
<gene>
    <name evidence="7" type="ORF">FCL42_15920</name>
</gene>
<evidence type="ECO:0000256" key="2">
    <source>
        <dbReference type="ARBA" id="ARBA00012528"/>
    </source>
</evidence>
<organism evidence="7 8">
    <name type="scientific">Ferrimonas aestuarii</name>
    <dbReference type="NCBI Taxonomy" id="2569539"/>
    <lineage>
        <taxon>Bacteria</taxon>
        <taxon>Pseudomonadati</taxon>
        <taxon>Pseudomonadota</taxon>
        <taxon>Gammaproteobacteria</taxon>
        <taxon>Alteromonadales</taxon>
        <taxon>Ferrimonadaceae</taxon>
        <taxon>Ferrimonas</taxon>
    </lineage>
</organism>
<protein>
    <recommendedName>
        <fullName evidence="2">diguanylate cyclase</fullName>
        <ecNumber evidence="2">2.7.7.65</ecNumber>
    </recommendedName>
</protein>
<dbReference type="InterPro" id="IPR011990">
    <property type="entry name" value="TPR-like_helical_dom_sf"/>
</dbReference>
<keyword evidence="5" id="KW-0812">Transmembrane</keyword>
<dbReference type="Gene3D" id="3.30.70.270">
    <property type="match status" value="1"/>
</dbReference>
<dbReference type="PROSITE" id="PS50887">
    <property type="entry name" value="GGDEF"/>
    <property type="match status" value="1"/>
</dbReference>
<dbReference type="CDD" id="cd01949">
    <property type="entry name" value="GGDEF"/>
    <property type="match status" value="1"/>
</dbReference>
<evidence type="ECO:0000313" key="8">
    <source>
        <dbReference type="Proteomes" id="UP000305675"/>
    </source>
</evidence>
<comment type="cofactor">
    <cofactor evidence="1">
        <name>Mg(2+)</name>
        <dbReference type="ChEBI" id="CHEBI:18420"/>
    </cofactor>
</comment>
<evidence type="ECO:0000259" key="6">
    <source>
        <dbReference type="PROSITE" id="PS50887"/>
    </source>
</evidence>
<dbReference type="InterPro" id="IPR019734">
    <property type="entry name" value="TPR_rpt"/>
</dbReference>
<dbReference type="SUPFAM" id="SSF48452">
    <property type="entry name" value="TPR-like"/>
    <property type="match status" value="1"/>
</dbReference>
<sequence length="604" mass="69434">MRRLLSKGLRQESPTLTRIKLVKMKVRFVTTILIVFLSHFSSANDLSLDSLYSLDYRDKSKVKRELELFEKRKLSLSEKQKLIFAKSYYLSLWGDFKGRIKLLNSYEWDKAEDNIKVGAYYQLTESYVNLGNLEKALYYTSKVTEILPNINEPKLKSLAYHSIADVYESLYMFEESYLLSEMIIQEGYESRSSEILCYGTSRAIKNLFRLKRFPEIIKNKSAAIRYCGEINDRFIIELITPLIQISNNKLNSDFDGIARLISMYDNLEVSSSPREFFELELFLAEYYLQTDNIERAYNLYQSAYSRSSDKGDYQFMIDGLDGLFKVSLITGDSEAALYYAKILIDNQKEFERELVEKSRLFNSHKIRAKELEHQISKLSLSNENLILEREVLNSQKKVFRVAVFSAFAGILILTLVIYLLVRQKIRMKKSLDTDFLTGAISRSSVLSLARKKLKACKENGENFSIVTFDLDNFKSINDRFGHSVGDWVLLTVIKTIKLNIRENDFVGRLGGEEFIICLPNSELSQALVLAERCREALEKINTKDISSMLVITASFGVSEINGEVDSLNKLLVESDRCLYAAKSKGRNCISSNYGELEKARITAV</sequence>
<dbReference type="EMBL" id="SWCJ01000014">
    <property type="protein sequence ID" value="TKB52795.1"/>
    <property type="molecule type" value="Genomic_DNA"/>
</dbReference>
<dbReference type="InterPro" id="IPR043128">
    <property type="entry name" value="Rev_trsase/Diguanyl_cyclase"/>
</dbReference>
<dbReference type="SUPFAM" id="SSF55073">
    <property type="entry name" value="Nucleotide cyclase"/>
    <property type="match status" value="1"/>
</dbReference>
<evidence type="ECO:0000256" key="1">
    <source>
        <dbReference type="ARBA" id="ARBA00001946"/>
    </source>
</evidence>
<dbReference type="Proteomes" id="UP000305675">
    <property type="component" value="Unassembled WGS sequence"/>
</dbReference>
<dbReference type="FunFam" id="3.30.70.270:FF:000001">
    <property type="entry name" value="Diguanylate cyclase domain protein"/>
    <property type="match status" value="1"/>
</dbReference>
<dbReference type="PROSITE" id="PS50005">
    <property type="entry name" value="TPR"/>
    <property type="match status" value="1"/>
</dbReference>
<dbReference type="Gene3D" id="1.25.40.10">
    <property type="entry name" value="Tetratricopeptide repeat domain"/>
    <property type="match status" value="1"/>
</dbReference>
<dbReference type="InterPro" id="IPR050469">
    <property type="entry name" value="Diguanylate_Cyclase"/>
</dbReference>
<keyword evidence="5" id="KW-1133">Transmembrane helix</keyword>
<dbReference type="AlphaFoldDB" id="A0A4U1BPQ3"/>
<feature type="domain" description="GGDEF" evidence="6">
    <location>
        <begin position="461"/>
        <end position="594"/>
    </location>
</feature>
<dbReference type="SMART" id="SM00267">
    <property type="entry name" value="GGDEF"/>
    <property type="match status" value="1"/>
</dbReference>
<keyword evidence="5" id="KW-0472">Membrane</keyword>
<dbReference type="PANTHER" id="PTHR45138:SF9">
    <property type="entry name" value="DIGUANYLATE CYCLASE DGCM-RELATED"/>
    <property type="match status" value="1"/>
</dbReference>
<comment type="caution">
    <text evidence="7">The sequence shown here is derived from an EMBL/GenBank/DDBJ whole genome shotgun (WGS) entry which is preliminary data.</text>
</comment>